<sequence length="88" mass="9525">MSTPLLFIQRFSNASLVQGTRKEFDAIAQSGAEAFGHAARTPIAFGAAEAFGHAARKPMKRSFRAYAIANKILDPIPAVTKFCVARKD</sequence>
<dbReference type="RefSeq" id="WP_070396054.1">
    <property type="nucleotide sequence ID" value="NZ_CP017599.1"/>
</dbReference>
<dbReference type="EMBL" id="CP017599">
    <property type="protein sequence ID" value="AOX03683.1"/>
    <property type="molecule type" value="Genomic_DNA"/>
</dbReference>
<reference evidence="2" key="1">
    <citation type="submission" date="2016-10" db="EMBL/GenBank/DDBJ databases">
        <title>Comparative genomics uncovers the prolific and rare metabolic potential of the cyanobacterial genus Moorea.</title>
        <authorList>
            <person name="Leao T."/>
            <person name="Castelao G."/>
            <person name="Korobeynikov A."/>
            <person name="Monroe E.A."/>
            <person name="Podell S."/>
            <person name="Glukhov E."/>
            <person name="Allen E."/>
            <person name="Gerwick W.H."/>
            <person name="Gerwick L."/>
        </authorList>
    </citation>
    <scope>NUCLEOTIDE SEQUENCE [LARGE SCALE GENOMIC DNA]</scope>
    <source>
        <strain evidence="2">PAL-8-15-08-1</strain>
    </source>
</reference>
<proteinExistence type="predicted"/>
<dbReference type="Proteomes" id="UP000177870">
    <property type="component" value="Chromosome"/>
</dbReference>
<gene>
    <name evidence="1" type="ORF">BJP34_33440</name>
</gene>
<protein>
    <submittedName>
        <fullName evidence="1">Uncharacterized protein</fullName>
    </submittedName>
</protein>
<dbReference type="STRING" id="1458985.BJP34_33440"/>
<name>A0A1D8U1I6_9CYAN</name>
<dbReference type="AlphaFoldDB" id="A0A1D8U1I6"/>
<evidence type="ECO:0000313" key="1">
    <source>
        <dbReference type="EMBL" id="AOX03683.1"/>
    </source>
</evidence>
<accession>A0A1D8U1I6</accession>
<dbReference type="KEGG" id="mpro:BJP34_33440"/>
<organism evidence="1 2">
    <name type="scientific">Moorena producens PAL-8-15-08-1</name>
    <dbReference type="NCBI Taxonomy" id="1458985"/>
    <lineage>
        <taxon>Bacteria</taxon>
        <taxon>Bacillati</taxon>
        <taxon>Cyanobacteriota</taxon>
        <taxon>Cyanophyceae</taxon>
        <taxon>Coleofasciculales</taxon>
        <taxon>Coleofasciculaceae</taxon>
        <taxon>Moorena</taxon>
    </lineage>
</organism>
<evidence type="ECO:0000313" key="2">
    <source>
        <dbReference type="Proteomes" id="UP000177870"/>
    </source>
</evidence>